<dbReference type="AlphaFoldDB" id="A0A0F9LG54"/>
<evidence type="ECO:0008006" key="2">
    <source>
        <dbReference type="Google" id="ProtNLM"/>
    </source>
</evidence>
<protein>
    <recommendedName>
        <fullName evidence="2">C2H2-type domain-containing protein</fullName>
    </recommendedName>
</protein>
<proteinExistence type="predicted"/>
<name>A0A0F9LG54_9ZZZZ</name>
<gene>
    <name evidence="1" type="ORF">LCGC14_1203630</name>
</gene>
<sequence length="49" mass="5790">MTKSIPEVLRRSCCKCGRLLYSLAARRRHEEECEITPPPFDPIEWNEVE</sequence>
<organism evidence="1">
    <name type="scientific">marine sediment metagenome</name>
    <dbReference type="NCBI Taxonomy" id="412755"/>
    <lineage>
        <taxon>unclassified sequences</taxon>
        <taxon>metagenomes</taxon>
        <taxon>ecological metagenomes</taxon>
    </lineage>
</organism>
<dbReference type="EMBL" id="LAZR01006210">
    <property type="protein sequence ID" value="KKM93899.1"/>
    <property type="molecule type" value="Genomic_DNA"/>
</dbReference>
<reference evidence="1" key="1">
    <citation type="journal article" date="2015" name="Nature">
        <title>Complex archaea that bridge the gap between prokaryotes and eukaryotes.</title>
        <authorList>
            <person name="Spang A."/>
            <person name="Saw J.H."/>
            <person name="Jorgensen S.L."/>
            <person name="Zaremba-Niedzwiedzka K."/>
            <person name="Martijn J."/>
            <person name="Lind A.E."/>
            <person name="van Eijk R."/>
            <person name="Schleper C."/>
            <person name="Guy L."/>
            <person name="Ettema T.J."/>
        </authorList>
    </citation>
    <scope>NUCLEOTIDE SEQUENCE</scope>
</reference>
<comment type="caution">
    <text evidence="1">The sequence shown here is derived from an EMBL/GenBank/DDBJ whole genome shotgun (WGS) entry which is preliminary data.</text>
</comment>
<evidence type="ECO:0000313" key="1">
    <source>
        <dbReference type="EMBL" id="KKM93899.1"/>
    </source>
</evidence>
<accession>A0A0F9LG54</accession>